<feature type="non-terminal residue" evidence="2">
    <location>
        <position position="1"/>
    </location>
</feature>
<feature type="non-terminal residue" evidence="2">
    <location>
        <position position="84"/>
    </location>
</feature>
<gene>
    <name evidence="2" type="primary">Efcab10</name>
    <name evidence="2" type="ORF">ALELAT_R08462</name>
</gene>
<dbReference type="InterPro" id="IPR002048">
    <property type="entry name" value="EF_hand_dom"/>
</dbReference>
<dbReference type="GO" id="GO:0005509">
    <property type="term" value="F:calcium ion binding"/>
    <property type="evidence" value="ECO:0007669"/>
    <property type="project" value="InterPro"/>
</dbReference>
<comment type="caution">
    <text evidence="2">The sequence shown here is derived from an EMBL/GenBank/DDBJ whole genome shotgun (WGS) entry which is preliminary data.</text>
</comment>
<dbReference type="InterPro" id="IPR039879">
    <property type="entry name" value="EFC10"/>
</dbReference>
<dbReference type="PANTHER" id="PTHR21847:SF1">
    <property type="entry name" value="EF-HAND CALCIUM-BINDING DOMAIN-CONTAINING PROTEIN 10"/>
    <property type="match status" value="1"/>
</dbReference>
<name>A0A7L0W993_ALELA</name>
<dbReference type="PANTHER" id="PTHR21847">
    <property type="entry name" value="EF-HAND CALCIUM-BINDING DOMAIN-CONTAINING PROTEIN 10"/>
    <property type="match status" value="1"/>
</dbReference>
<dbReference type="Proteomes" id="UP000562322">
    <property type="component" value="Unassembled WGS sequence"/>
</dbReference>
<dbReference type="InterPro" id="IPR056587">
    <property type="entry name" value="EF_EFCAB10_C"/>
</dbReference>
<evidence type="ECO:0000259" key="1">
    <source>
        <dbReference type="PROSITE" id="PS50222"/>
    </source>
</evidence>
<dbReference type="EMBL" id="VXAV01004729">
    <property type="protein sequence ID" value="NXL87976.1"/>
    <property type="molecule type" value="Genomic_DNA"/>
</dbReference>
<keyword evidence="3" id="KW-1185">Reference proteome</keyword>
<dbReference type="Pfam" id="PF24548">
    <property type="entry name" value="EF_EFCAB10_C"/>
    <property type="match status" value="1"/>
</dbReference>
<dbReference type="AlphaFoldDB" id="A0A7L0W993"/>
<reference evidence="2 3" key="1">
    <citation type="submission" date="2019-09" db="EMBL/GenBank/DDBJ databases">
        <title>Bird 10,000 Genomes (B10K) Project - Family phase.</title>
        <authorList>
            <person name="Zhang G."/>
        </authorList>
    </citation>
    <scope>NUCLEOTIDE SEQUENCE [LARGE SCALE GENOMIC DNA]</scope>
    <source>
        <strain evidence="2">B10K-DU-001-39</strain>
        <tissue evidence="2">Muscle</tissue>
    </source>
</reference>
<dbReference type="PROSITE" id="PS50222">
    <property type="entry name" value="EF_HAND_2"/>
    <property type="match status" value="1"/>
</dbReference>
<sequence length="84" mass="9371">ERPREFLVRVLEAVKAGRQGEGEYPCLMDESNVEAVFQLLDAEGEGSITPRQCREALKALELSTEGLNVVDDEGITLDMFKEEV</sequence>
<accession>A0A7L0W993</accession>
<organism evidence="2 3">
    <name type="scientific">Alectura lathami</name>
    <name type="common">Australian brush turkey</name>
    <dbReference type="NCBI Taxonomy" id="81907"/>
    <lineage>
        <taxon>Eukaryota</taxon>
        <taxon>Metazoa</taxon>
        <taxon>Chordata</taxon>
        <taxon>Craniata</taxon>
        <taxon>Vertebrata</taxon>
        <taxon>Euteleostomi</taxon>
        <taxon>Archelosauria</taxon>
        <taxon>Archosauria</taxon>
        <taxon>Dinosauria</taxon>
        <taxon>Saurischia</taxon>
        <taxon>Theropoda</taxon>
        <taxon>Coelurosauria</taxon>
        <taxon>Aves</taxon>
        <taxon>Neognathae</taxon>
        <taxon>Galloanserae</taxon>
        <taxon>Galliformes</taxon>
        <taxon>Megapodiidae</taxon>
        <taxon>Alectura</taxon>
    </lineage>
</organism>
<feature type="domain" description="EF-hand" evidence="1">
    <location>
        <begin position="28"/>
        <end position="63"/>
    </location>
</feature>
<evidence type="ECO:0000313" key="3">
    <source>
        <dbReference type="Proteomes" id="UP000562322"/>
    </source>
</evidence>
<dbReference type="OrthoDB" id="10260455at2759"/>
<proteinExistence type="predicted"/>
<evidence type="ECO:0000313" key="2">
    <source>
        <dbReference type="EMBL" id="NXL87976.1"/>
    </source>
</evidence>
<protein>
    <submittedName>
        <fullName evidence="2">EFC10 protein</fullName>
    </submittedName>
</protein>